<keyword evidence="3 7" id="KW-0812">Transmembrane</keyword>
<evidence type="ECO:0000256" key="1">
    <source>
        <dbReference type="ARBA" id="ARBA00004141"/>
    </source>
</evidence>
<dbReference type="Proteomes" id="UP000192247">
    <property type="component" value="Unassembled WGS sequence"/>
</dbReference>
<comment type="subcellular location">
    <subcellularLocation>
        <location evidence="1">Membrane</location>
        <topology evidence="1">Multi-pass membrane protein</topology>
    </subcellularLocation>
</comment>
<reference evidence="8 9" key="1">
    <citation type="journal article" date="2017" name="Gigascience">
        <title>Draft genome of the honey bee ectoparasitic mite, Tropilaelaps mercedesae, is shaped by the parasitic life history.</title>
        <authorList>
            <person name="Dong X."/>
            <person name="Armstrong S.D."/>
            <person name="Xia D."/>
            <person name="Makepeace B.L."/>
            <person name="Darby A.C."/>
            <person name="Kadowaki T."/>
        </authorList>
    </citation>
    <scope>NUCLEOTIDE SEQUENCE [LARGE SCALE GENOMIC DNA]</scope>
    <source>
        <strain evidence="8">Wuxi-XJTLU</strain>
    </source>
</reference>
<dbReference type="AlphaFoldDB" id="A0A1V9X7F4"/>
<dbReference type="EMBL" id="MNPL01020875">
    <property type="protein sequence ID" value="OQR69477.1"/>
    <property type="molecule type" value="Genomic_DNA"/>
</dbReference>
<evidence type="ECO:0000256" key="5">
    <source>
        <dbReference type="ARBA" id="ARBA00023136"/>
    </source>
</evidence>
<feature type="region of interest" description="Disordered" evidence="6">
    <location>
        <begin position="137"/>
        <end position="157"/>
    </location>
</feature>
<keyword evidence="4 7" id="KW-1133">Transmembrane helix</keyword>
<dbReference type="FunCoup" id="A0A1V9X7F4">
    <property type="interactions" value="488"/>
</dbReference>
<proteinExistence type="inferred from homology"/>
<organism evidence="8 9">
    <name type="scientific">Tropilaelaps mercedesae</name>
    <dbReference type="NCBI Taxonomy" id="418985"/>
    <lineage>
        <taxon>Eukaryota</taxon>
        <taxon>Metazoa</taxon>
        <taxon>Ecdysozoa</taxon>
        <taxon>Arthropoda</taxon>
        <taxon>Chelicerata</taxon>
        <taxon>Arachnida</taxon>
        <taxon>Acari</taxon>
        <taxon>Parasitiformes</taxon>
        <taxon>Mesostigmata</taxon>
        <taxon>Gamasina</taxon>
        <taxon>Dermanyssoidea</taxon>
        <taxon>Laelapidae</taxon>
        <taxon>Tropilaelaps</taxon>
    </lineage>
</organism>
<keyword evidence="5 7" id="KW-0472">Membrane</keyword>
<accession>A0A1V9X7F4</accession>
<dbReference type="OrthoDB" id="1111004at2759"/>
<dbReference type="InterPro" id="IPR018614">
    <property type="entry name" value="KRTCAP2"/>
</dbReference>
<comment type="caution">
    <text evidence="8">The sequence shown here is derived from an EMBL/GenBank/DDBJ whole genome shotgun (WGS) entry which is preliminary data.</text>
</comment>
<feature type="transmembrane region" description="Helical" evidence="7">
    <location>
        <begin position="44"/>
        <end position="64"/>
    </location>
</feature>
<name>A0A1V9X7F4_9ACAR</name>
<evidence type="ECO:0000256" key="2">
    <source>
        <dbReference type="ARBA" id="ARBA00007279"/>
    </source>
</evidence>
<keyword evidence="9" id="KW-1185">Reference proteome</keyword>
<dbReference type="PANTHER" id="PTHR32001">
    <property type="entry name" value="KERATINOCYTE-ASSOCIATED PROTEIN 2"/>
    <property type="match status" value="1"/>
</dbReference>
<protein>
    <submittedName>
        <fullName evidence="8">Protein KRTCAP2-like</fullName>
    </submittedName>
</protein>
<evidence type="ECO:0000256" key="7">
    <source>
        <dbReference type="SAM" id="Phobius"/>
    </source>
</evidence>
<feature type="transmembrane region" description="Helical" evidence="7">
    <location>
        <begin position="12"/>
        <end position="32"/>
    </location>
</feature>
<evidence type="ECO:0000256" key="6">
    <source>
        <dbReference type="SAM" id="MobiDB-lite"/>
    </source>
</evidence>
<evidence type="ECO:0000313" key="8">
    <source>
        <dbReference type="EMBL" id="OQR69477.1"/>
    </source>
</evidence>
<evidence type="ECO:0000313" key="9">
    <source>
        <dbReference type="Proteomes" id="UP000192247"/>
    </source>
</evidence>
<dbReference type="GO" id="GO:0016020">
    <property type="term" value="C:membrane"/>
    <property type="evidence" value="ECO:0007669"/>
    <property type="project" value="UniProtKB-SubCell"/>
</dbReference>
<evidence type="ECO:0000256" key="3">
    <source>
        <dbReference type="ARBA" id="ARBA00022692"/>
    </source>
</evidence>
<comment type="similarity">
    <text evidence="2">Belongs to the KRTCAP2 family.</text>
</comment>
<dbReference type="Pfam" id="PF09775">
    <property type="entry name" value="Keratin_assoc"/>
    <property type="match status" value="1"/>
</dbReference>
<sequence>MPGGAVLMSSHGASGLLATCLAVLVFAGLQIFKAAFTQTRAMTVLGGYAGSWLFVLLLTGVSNFEMAVFGSAFQSKLLPEVAGCLVISVFLLAQIHRVCATTCALFSFVALYYLAAVSAKAYPGQQGGNTGSSGIYEGRDRSSVGHYHQPNKSNKRK</sequence>
<dbReference type="PANTHER" id="PTHR32001:SF1">
    <property type="entry name" value="KERATINOCYTE-ASSOCIATED PROTEIN 2"/>
    <property type="match status" value="1"/>
</dbReference>
<dbReference type="STRING" id="418985.A0A1V9X7F4"/>
<dbReference type="InParanoid" id="A0A1V9X7F4"/>
<gene>
    <name evidence="8" type="ORF">BIW11_12227</name>
</gene>
<feature type="transmembrane region" description="Helical" evidence="7">
    <location>
        <begin position="98"/>
        <end position="115"/>
    </location>
</feature>
<evidence type="ECO:0000256" key="4">
    <source>
        <dbReference type="ARBA" id="ARBA00022989"/>
    </source>
</evidence>